<dbReference type="HOGENOM" id="CLU_677050_0_0_1"/>
<dbReference type="GeneID" id="7832433"/>
<dbReference type="OrthoDB" id="10610483at2759"/>
<dbReference type="InParanoid" id="I7LXC4"/>
<dbReference type="InterPro" id="IPR000504">
    <property type="entry name" value="RRM_dom"/>
</dbReference>
<dbReference type="InterPro" id="IPR012677">
    <property type="entry name" value="Nucleotide-bd_a/b_plait_sf"/>
</dbReference>
<dbReference type="EMBL" id="GG662449">
    <property type="protein sequence ID" value="EAS04362.2"/>
    <property type="molecule type" value="Genomic_DNA"/>
</dbReference>
<organism evidence="4 5">
    <name type="scientific">Tetrahymena thermophila (strain SB210)</name>
    <dbReference type="NCBI Taxonomy" id="312017"/>
    <lineage>
        <taxon>Eukaryota</taxon>
        <taxon>Sar</taxon>
        <taxon>Alveolata</taxon>
        <taxon>Ciliophora</taxon>
        <taxon>Intramacronucleata</taxon>
        <taxon>Oligohymenophorea</taxon>
        <taxon>Hymenostomatida</taxon>
        <taxon>Tetrahymenina</taxon>
        <taxon>Tetrahymenidae</taxon>
        <taxon>Tetrahymena</taxon>
    </lineage>
</organism>
<proteinExistence type="predicted"/>
<protein>
    <submittedName>
        <fullName evidence="4">RNA recognition motif protein</fullName>
    </submittedName>
</protein>
<dbReference type="RefSeq" id="XP_001024607.2">
    <property type="nucleotide sequence ID" value="XM_001024607.2"/>
</dbReference>
<dbReference type="PROSITE" id="PS50102">
    <property type="entry name" value="RRM"/>
    <property type="match status" value="1"/>
</dbReference>
<dbReference type="CDD" id="cd00590">
    <property type="entry name" value="RRM_SF"/>
    <property type="match status" value="1"/>
</dbReference>
<evidence type="ECO:0000256" key="2">
    <source>
        <dbReference type="PROSITE-ProRule" id="PRU00176"/>
    </source>
</evidence>
<dbReference type="GO" id="GO:0003723">
    <property type="term" value="F:RNA binding"/>
    <property type="evidence" value="ECO:0007669"/>
    <property type="project" value="UniProtKB-UniRule"/>
</dbReference>
<dbReference type="Gene3D" id="3.30.70.330">
    <property type="match status" value="3"/>
</dbReference>
<dbReference type="STRING" id="312017.I7LXC4"/>
<evidence type="ECO:0000256" key="1">
    <source>
        <dbReference type="ARBA" id="ARBA00022884"/>
    </source>
</evidence>
<keyword evidence="1 2" id="KW-0694">RNA-binding</keyword>
<accession>I7LXC4</accession>
<dbReference type="KEGG" id="tet:TTHERM_00301790"/>
<feature type="domain" description="RRM" evidence="3">
    <location>
        <begin position="189"/>
        <end position="268"/>
    </location>
</feature>
<dbReference type="eggNOG" id="KOG0117">
    <property type="taxonomic scope" value="Eukaryota"/>
</dbReference>
<keyword evidence="5" id="KW-1185">Reference proteome</keyword>
<gene>
    <name evidence="4" type="ORF">TTHERM_00301790</name>
</gene>
<name>I7LXC4_TETTS</name>
<evidence type="ECO:0000313" key="4">
    <source>
        <dbReference type="EMBL" id="EAS04362.2"/>
    </source>
</evidence>
<dbReference type="PANTHER" id="PTHR23189">
    <property type="entry name" value="RNA RECOGNITION MOTIF-CONTAINING"/>
    <property type="match status" value="1"/>
</dbReference>
<dbReference type="SMART" id="SM00360">
    <property type="entry name" value="RRM"/>
    <property type="match status" value="2"/>
</dbReference>
<dbReference type="Pfam" id="PF00076">
    <property type="entry name" value="RRM_1"/>
    <property type="match status" value="1"/>
</dbReference>
<dbReference type="AlphaFoldDB" id="I7LXC4"/>
<dbReference type="InterPro" id="IPR035979">
    <property type="entry name" value="RBD_domain_sf"/>
</dbReference>
<dbReference type="SUPFAM" id="SSF54928">
    <property type="entry name" value="RNA-binding domain, RBD"/>
    <property type="match status" value="2"/>
</dbReference>
<dbReference type="Proteomes" id="UP000009168">
    <property type="component" value="Unassembled WGS sequence"/>
</dbReference>
<sequence>MIQDIPQAQDQTLENVFISGIDPSVTEKELQDLIRFTVGSQLQISISKIIAAGQERLLGEVKCKLEEATILHHKLNNTHLKNCFLKLVPQSCMKSIIIQNLPKVFNEKDLFKILNELTPNSLKRIIIADNPEVVGETVGVAVAIYQNYELALKAIKALKQQGELFKCKIDVCWKEPDFDIIKELSMQTKVLCVKNISSCTETSKIKDAFSVYGTVVRIQRYSTHAFVEFLNIESAKNALAALSDKRFEGGIIWHIYPAKKLDIERQYEDVDKNRTFSKNFLPETDQQILRKFLFDGQLPALDSKVSQTASNLLQHIKSMQQNMINSLQIKADTYRQLQNSMNPQQNNNNNNNNNLNNLPIQQQIPVQNMMNMQGAMNMNQFQINPIQASSNNNINMNMGMQQQWGMN</sequence>
<evidence type="ECO:0000313" key="5">
    <source>
        <dbReference type="Proteomes" id="UP000009168"/>
    </source>
</evidence>
<reference evidence="5" key="1">
    <citation type="journal article" date="2006" name="PLoS Biol.">
        <title>Macronuclear genome sequence of the ciliate Tetrahymena thermophila, a model eukaryote.</title>
        <authorList>
            <person name="Eisen J.A."/>
            <person name="Coyne R.S."/>
            <person name="Wu M."/>
            <person name="Wu D."/>
            <person name="Thiagarajan M."/>
            <person name="Wortman J.R."/>
            <person name="Badger J.H."/>
            <person name="Ren Q."/>
            <person name="Amedeo P."/>
            <person name="Jones K.M."/>
            <person name="Tallon L.J."/>
            <person name="Delcher A.L."/>
            <person name="Salzberg S.L."/>
            <person name="Silva J.C."/>
            <person name="Haas B.J."/>
            <person name="Majoros W.H."/>
            <person name="Farzad M."/>
            <person name="Carlton J.M."/>
            <person name="Smith R.K. Jr."/>
            <person name="Garg J."/>
            <person name="Pearlman R.E."/>
            <person name="Karrer K.M."/>
            <person name="Sun L."/>
            <person name="Manning G."/>
            <person name="Elde N.C."/>
            <person name="Turkewitz A.P."/>
            <person name="Asai D.J."/>
            <person name="Wilkes D.E."/>
            <person name="Wang Y."/>
            <person name="Cai H."/>
            <person name="Collins K."/>
            <person name="Stewart B.A."/>
            <person name="Lee S.R."/>
            <person name="Wilamowska K."/>
            <person name="Weinberg Z."/>
            <person name="Ruzzo W.L."/>
            <person name="Wloga D."/>
            <person name="Gaertig J."/>
            <person name="Frankel J."/>
            <person name="Tsao C.-C."/>
            <person name="Gorovsky M.A."/>
            <person name="Keeling P.J."/>
            <person name="Waller R.F."/>
            <person name="Patron N.J."/>
            <person name="Cherry J.M."/>
            <person name="Stover N.A."/>
            <person name="Krieger C.J."/>
            <person name="del Toro C."/>
            <person name="Ryder H.F."/>
            <person name="Williamson S.C."/>
            <person name="Barbeau R.A."/>
            <person name="Hamilton E.P."/>
            <person name="Orias E."/>
        </authorList>
    </citation>
    <scope>NUCLEOTIDE SEQUENCE [LARGE SCALE GENOMIC DNA]</scope>
    <source>
        <strain evidence="5">SB210</strain>
    </source>
</reference>
<evidence type="ECO:0000259" key="3">
    <source>
        <dbReference type="PROSITE" id="PS50102"/>
    </source>
</evidence>